<dbReference type="PANTHER" id="PTHR30509">
    <property type="entry name" value="P-HYDROXYBENZOIC ACID EFFLUX PUMP SUBUNIT-RELATED"/>
    <property type="match status" value="1"/>
</dbReference>
<dbReference type="InterPro" id="IPR006726">
    <property type="entry name" value="PHBA_efflux_AaeB/fusaric-R"/>
</dbReference>
<keyword evidence="10" id="KW-1185">Reference proteome</keyword>
<keyword evidence="3" id="KW-1003">Cell membrane</keyword>
<dbReference type="EMBL" id="JABEQH010000012">
    <property type="protein sequence ID" value="MBB2176244.1"/>
    <property type="molecule type" value="Genomic_DNA"/>
</dbReference>
<evidence type="ECO:0000313" key="9">
    <source>
        <dbReference type="EMBL" id="MBB2176244.1"/>
    </source>
</evidence>
<dbReference type="Proteomes" id="UP000561066">
    <property type="component" value="Unassembled WGS sequence"/>
</dbReference>
<dbReference type="GO" id="GO:0005886">
    <property type="term" value="C:plasma membrane"/>
    <property type="evidence" value="ECO:0007669"/>
    <property type="project" value="UniProtKB-SubCell"/>
</dbReference>
<organism evidence="9 10">
    <name type="scientific">Gluconacetobacter johannae</name>
    <dbReference type="NCBI Taxonomy" id="112140"/>
    <lineage>
        <taxon>Bacteria</taxon>
        <taxon>Pseudomonadati</taxon>
        <taxon>Pseudomonadota</taxon>
        <taxon>Alphaproteobacteria</taxon>
        <taxon>Acetobacterales</taxon>
        <taxon>Acetobacteraceae</taxon>
        <taxon>Gluconacetobacter</taxon>
    </lineage>
</organism>
<feature type="transmembrane region" description="Helical" evidence="8">
    <location>
        <begin position="150"/>
        <end position="168"/>
    </location>
</feature>
<keyword evidence="5 8" id="KW-1133">Transmembrane helix</keyword>
<evidence type="ECO:0000313" key="10">
    <source>
        <dbReference type="Proteomes" id="UP000561066"/>
    </source>
</evidence>
<evidence type="ECO:0000256" key="1">
    <source>
        <dbReference type="ARBA" id="ARBA00004651"/>
    </source>
</evidence>
<evidence type="ECO:0000256" key="4">
    <source>
        <dbReference type="ARBA" id="ARBA00022692"/>
    </source>
</evidence>
<protein>
    <submittedName>
        <fullName evidence="9">FUSC family protein</fullName>
    </submittedName>
</protein>
<evidence type="ECO:0000256" key="5">
    <source>
        <dbReference type="ARBA" id="ARBA00022989"/>
    </source>
</evidence>
<feature type="transmembrane region" description="Helical" evidence="8">
    <location>
        <begin position="77"/>
        <end position="95"/>
    </location>
</feature>
<feature type="transmembrane region" description="Helical" evidence="8">
    <location>
        <begin position="101"/>
        <end position="117"/>
    </location>
</feature>
<keyword evidence="2" id="KW-0813">Transport</keyword>
<keyword evidence="6 8" id="KW-0472">Membrane</keyword>
<evidence type="ECO:0000256" key="3">
    <source>
        <dbReference type="ARBA" id="ARBA00022475"/>
    </source>
</evidence>
<dbReference type="AlphaFoldDB" id="A0A7W4J7T7"/>
<sequence length="392" mass="41993">MTAPVPLHAGRWWAALRAILPRGPDIRQAVRLLVSVLLSGVVARAVHLHEPVWSLITSVIVTQSRITQTLTTGRDQVVGTLIGAGAGVSAIILLLTTPLPTWLVFWMLLTPLALLAAARPNMRFAAITLMIVLLFPAQGGDPFLRPLDRIASIMIGVLTSLAVSFFVLHDEARRDVLRTAARLVGDIADLLDRALGGKLDHEAIEAADEACRAHIQDIYSAVAEAQVERLDILHRRRDPLLDQLPGLLRRLRGNAVFAARAASEGETLATGAALDGERRALGRVLAQLARRCEREARTRRRRRPPTGEGAEAILGVLHDPGSDWSPVMQFTLGVLHADMARAVRAVWSDGAVLEAGETGRTPIMPPAASPASSALPAPPAQAGRAAGSHPRA</sequence>
<name>A0A7W4J7T7_9PROT</name>
<evidence type="ECO:0000256" key="8">
    <source>
        <dbReference type="SAM" id="Phobius"/>
    </source>
</evidence>
<comment type="subcellular location">
    <subcellularLocation>
        <location evidence="1">Cell membrane</location>
        <topology evidence="1">Multi-pass membrane protein</topology>
    </subcellularLocation>
</comment>
<gene>
    <name evidence="9" type="ORF">HLH21_09910</name>
</gene>
<dbReference type="PANTHER" id="PTHR30509:SF9">
    <property type="entry name" value="MULTIDRUG RESISTANCE PROTEIN MDTO"/>
    <property type="match status" value="1"/>
</dbReference>
<evidence type="ECO:0000256" key="6">
    <source>
        <dbReference type="ARBA" id="ARBA00023136"/>
    </source>
</evidence>
<dbReference type="Pfam" id="PF04632">
    <property type="entry name" value="FUSC"/>
    <property type="match status" value="1"/>
</dbReference>
<keyword evidence="4 8" id="KW-0812">Transmembrane</keyword>
<feature type="region of interest" description="Disordered" evidence="7">
    <location>
        <begin position="357"/>
        <end position="392"/>
    </location>
</feature>
<evidence type="ECO:0000256" key="2">
    <source>
        <dbReference type="ARBA" id="ARBA00022448"/>
    </source>
</evidence>
<feature type="transmembrane region" description="Helical" evidence="8">
    <location>
        <begin position="124"/>
        <end position="144"/>
    </location>
</feature>
<dbReference type="RefSeq" id="WP_182943603.1">
    <property type="nucleotide sequence ID" value="NZ_JABEQH010000012.1"/>
</dbReference>
<accession>A0A7W4J7T7</accession>
<comment type="caution">
    <text evidence="9">The sequence shown here is derived from an EMBL/GenBank/DDBJ whole genome shotgun (WGS) entry which is preliminary data.</text>
</comment>
<proteinExistence type="predicted"/>
<dbReference type="GO" id="GO:0022857">
    <property type="term" value="F:transmembrane transporter activity"/>
    <property type="evidence" value="ECO:0007669"/>
    <property type="project" value="InterPro"/>
</dbReference>
<evidence type="ECO:0000256" key="7">
    <source>
        <dbReference type="SAM" id="MobiDB-lite"/>
    </source>
</evidence>
<reference evidence="9 10" key="1">
    <citation type="submission" date="2020-04" db="EMBL/GenBank/DDBJ databases">
        <title>Description of novel Gluconacetobacter.</title>
        <authorList>
            <person name="Sombolestani A."/>
        </authorList>
    </citation>
    <scope>NUCLEOTIDE SEQUENCE [LARGE SCALE GENOMIC DNA]</scope>
    <source>
        <strain evidence="9 10">LMG 21312</strain>
    </source>
</reference>
<feature type="compositionally biased region" description="Low complexity" evidence="7">
    <location>
        <begin position="369"/>
        <end position="386"/>
    </location>
</feature>